<dbReference type="GO" id="GO:0017004">
    <property type="term" value="P:cytochrome complex assembly"/>
    <property type="evidence" value="ECO:0007669"/>
    <property type="project" value="UniProtKB-KW"/>
</dbReference>
<proteinExistence type="predicted"/>
<reference evidence="6 7" key="1">
    <citation type="submission" date="2019-10" db="EMBL/GenBank/DDBJ databases">
        <title>Nocardioides novel species isolated from the excrement of Marmot.</title>
        <authorList>
            <person name="Zhang G."/>
        </authorList>
    </citation>
    <scope>NUCLEOTIDE SEQUENCE [LARGE SCALE GENOMIC DNA]</scope>
    <source>
        <strain evidence="7">zg-579</strain>
    </source>
</reference>
<comment type="caution">
    <text evidence="6">The sequence shown here is derived from an EMBL/GenBank/DDBJ whole genome shotgun (WGS) entry which is preliminary data.</text>
</comment>
<dbReference type="PANTHER" id="PTHR42852">
    <property type="entry name" value="THIOL:DISULFIDE INTERCHANGE PROTEIN DSBE"/>
    <property type="match status" value="1"/>
</dbReference>
<dbReference type="GO" id="GO:0016209">
    <property type="term" value="F:antioxidant activity"/>
    <property type="evidence" value="ECO:0007669"/>
    <property type="project" value="InterPro"/>
</dbReference>
<keyword evidence="4" id="KW-1015">Disulfide bond</keyword>
<dbReference type="SUPFAM" id="SSF52833">
    <property type="entry name" value="Thioredoxin-like"/>
    <property type="match status" value="1"/>
</dbReference>
<keyword evidence="7" id="KW-1185">Reference proteome</keyword>
<dbReference type="InterPro" id="IPR017937">
    <property type="entry name" value="Thioredoxin_CS"/>
</dbReference>
<sequence length="180" mass="18435">MPLSLVALTACGGFGTVSGTGGKGFVAGDGVVQVLSKGDRERPGDLSGDTLDGDELALSDFAGKIVVVNVWGSWCGPCRAEAPALADAAADLAGDDVQFLGVNLRESSVDNARAFVREFSIPYPSIVDDGDTLLAFAGTLPVQSVPTTVVLDEEGLVAARVLGEVSRSTLVGIVGEVRNR</sequence>
<organism evidence="6 7">
    <name type="scientific">Nocardioides marmotae</name>
    <dbReference type="NCBI Taxonomy" id="2663857"/>
    <lineage>
        <taxon>Bacteria</taxon>
        <taxon>Bacillati</taxon>
        <taxon>Actinomycetota</taxon>
        <taxon>Actinomycetes</taxon>
        <taxon>Propionibacteriales</taxon>
        <taxon>Nocardioidaceae</taxon>
        <taxon>Nocardioides</taxon>
    </lineage>
</organism>
<keyword evidence="3" id="KW-0812">Transmembrane</keyword>
<dbReference type="PANTHER" id="PTHR42852:SF6">
    <property type="entry name" value="THIOL:DISULFIDE INTERCHANGE PROTEIN DSBE"/>
    <property type="match status" value="1"/>
</dbReference>
<protein>
    <submittedName>
        <fullName evidence="6">Redoxin domain-containing protein</fullName>
    </submittedName>
</protein>
<evidence type="ECO:0000256" key="3">
    <source>
        <dbReference type="ARBA" id="ARBA00022968"/>
    </source>
</evidence>
<keyword evidence="5" id="KW-0676">Redox-active center</keyword>
<dbReference type="Gene3D" id="3.40.30.10">
    <property type="entry name" value="Glutaredoxin"/>
    <property type="match status" value="1"/>
</dbReference>
<keyword evidence="2" id="KW-0201">Cytochrome c-type biogenesis</keyword>
<dbReference type="PROSITE" id="PS51352">
    <property type="entry name" value="THIOREDOXIN_2"/>
    <property type="match status" value="1"/>
</dbReference>
<dbReference type="InterPro" id="IPR036249">
    <property type="entry name" value="Thioredoxin-like_sf"/>
</dbReference>
<name>A0A6I3J9D8_9ACTN</name>
<comment type="subcellular location">
    <subcellularLocation>
        <location evidence="1">Cell envelope</location>
    </subcellularLocation>
</comment>
<evidence type="ECO:0000256" key="4">
    <source>
        <dbReference type="ARBA" id="ARBA00023157"/>
    </source>
</evidence>
<evidence type="ECO:0000256" key="2">
    <source>
        <dbReference type="ARBA" id="ARBA00022748"/>
    </source>
</evidence>
<dbReference type="GO" id="GO:0016491">
    <property type="term" value="F:oxidoreductase activity"/>
    <property type="evidence" value="ECO:0007669"/>
    <property type="project" value="InterPro"/>
</dbReference>
<dbReference type="InterPro" id="IPR050553">
    <property type="entry name" value="Thioredoxin_ResA/DsbE_sf"/>
</dbReference>
<evidence type="ECO:0000313" key="6">
    <source>
        <dbReference type="EMBL" id="MTB94330.1"/>
    </source>
</evidence>
<dbReference type="CDD" id="cd02966">
    <property type="entry name" value="TlpA_like_family"/>
    <property type="match status" value="1"/>
</dbReference>
<evidence type="ECO:0000313" key="7">
    <source>
        <dbReference type="Proteomes" id="UP000433406"/>
    </source>
</evidence>
<evidence type="ECO:0000256" key="5">
    <source>
        <dbReference type="ARBA" id="ARBA00023284"/>
    </source>
</evidence>
<dbReference type="AlphaFoldDB" id="A0A6I3J9D8"/>
<accession>A0A6I3J9D8</accession>
<dbReference type="InterPro" id="IPR000866">
    <property type="entry name" value="AhpC/TSA"/>
</dbReference>
<keyword evidence="3" id="KW-0735">Signal-anchor</keyword>
<dbReference type="Proteomes" id="UP000433406">
    <property type="component" value="Unassembled WGS sequence"/>
</dbReference>
<dbReference type="InterPro" id="IPR013766">
    <property type="entry name" value="Thioredoxin_domain"/>
</dbReference>
<dbReference type="GO" id="GO:0030313">
    <property type="term" value="C:cell envelope"/>
    <property type="evidence" value="ECO:0007669"/>
    <property type="project" value="UniProtKB-SubCell"/>
</dbReference>
<evidence type="ECO:0000256" key="1">
    <source>
        <dbReference type="ARBA" id="ARBA00004196"/>
    </source>
</evidence>
<dbReference type="Pfam" id="PF00578">
    <property type="entry name" value="AhpC-TSA"/>
    <property type="match status" value="1"/>
</dbReference>
<dbReference type="PROSITE" id="PS00194">
    <property type="entry name" value="THIOREDOXIN_1"/>
    <property type="match status" value="1"/>
</dbReference>
<dbReference type="EMBL" id="WLCI01000005">
    <property type="protein sequence ID" value="MTB94330.1"/>
    <property type="molecule type" value="Genomic_DNA"/>
</dbReference>
<gene>
    <name evidence="6" type="ORF">GGQ22_04455</name>
</gene>